<name>A0AAD4N4S2_9BILA</name>
<protein>
    <submittedName>
        <fullName evidence="1">Uncharacterized protein</fullName>
    </submittedName>
</protein>
<comment type="caution">
    <text evidence="1">The sequence shown here is derived from an EMBL/GenBank/DDBJ whole genome shotgun (WGS) entry which is preliminary data.</text>
</comment>
<dbReference type="Proteomes" id="UP001201812">
    <property type="component" value="Unassembled WGS sequence"/>
</dbReference>
<evidence type="ECO:0000313" key="1">
    <source>
        <dbReference type="EMBL" id="KAI1711576.1"/>
    </source>
</evidence>
<dbReference type="EMBL" id="JAKKPZ010000021">
    <property type="protein sequence ID" value="KAI1711576.1"/>
    <property type="molecule type" value="Genomic_DNA"/>
</dbReference>
<reference evidence="1" key="1">
    <citation type="submission" date="2022-01" db="EMBL/GenBank/DDBJ databases">
        <title>Genome Sequence Resource for Two Populations of Ditylenchus destructor, the Migratory Endoparasitic Phytonematode.</title>
        <authorList>
            <person name="Zhang H."/>
            <person name="Lin R."/>
            <person name="Xie B."/>
        </authorList>
    </citation>
    <scope>NUCLEOTIDE SEQUENCE</scope>
    <source>
        <strain evidence="1">BazhouSP</strain>
    </source>
</reference>
<evidence type="ECO:0000313" key="2">
    <source>
        <dbReference type="Proteomes" id="UP001201812"/>
    </source>
</evidence>
<keyword evidence="2" id="KW-1185">Reference proteome</keyword>
<gene>
    <name evidence="1" type="ORF">DdX_10038</name>
</gene>
<accession>A0AAD4N4S2</accession>
<proteinExistence type="predicted"/>
<sequence>MCRKITTEKFCCADFTLLAVFEENAAFTLDVFLSYFTASYAGSVQNFVLKQGVNQCTSLYLVYDSLTLAHCTCLYLSHSDSI</sequence>
<organism evidence="1 2">
    <name type="scientific">Ditylenchus destructor</name>
    <dbReference type="NCBI Taxonomy" id="166010"/>
    <lineage>
        <taxon>Eukaryota</taxon>
        <taxon>Metazoa</taxon>
        <taxon>Ecdysozoa</taxon>
        <taxon>Nematoda</taxon>
        <taxon>Chromadorea</taxon>
        <taxon>Rhabditida</taxon>
        <taxon>Tylenchina</taxon>
        <taxon>Tylenchomorpha</taxon>
        <taxon>Sphaerularioidea</taxon>
        <taxon>Anguinidae</taxon>
        <taxon>Anguininae</taxon>
        <taxon>Ditylenchus</taxon>
    </lineage>
</organism>
<dbReference type="AlphaFoldDB" id="A0AAD4N4S2"/>